<accession>A0A7S8C4Y2</accession>
<name>A0A7S8C4Y2_9HYPH</name>
<keyword evidence="3" id="KW-1185">Reference proteome</keyword>
<evidence type="ECO:0000313" key="2">
    <source>
        <dbReference type="EMBL" id="QPC43490.1"/>
    </source>
</evidence>
<dbReference type="RefSeq" id="WP_213160854.1">
    <property type="nucleotide sequence ID" value="NZ_CP058214.1"/>
</dbReference>
<dbReference type="Gene3D" id="3.30.2000.30">
    <property type="match status" value="1"/>
</dbReference>
<proteinExistence type="predicted"/>
<reference evidence="2 3" key="1">
    <citation type="submission" date="2020-06" db="EMBL/GenBank/DDBJ databases">
        <title>Genome sequence of 2 isolates from Red Sea Mangroves.</title>
        <authorList>
            <person name="Sefrji F."/>
            <person name="Michoud G."/>
            <person name="Merlino G."/>
            <person name="Daffonchio D."/>
        </authorList>
    </citation>
    <scope>NUCLEOTIDE SEQUENCE [LARGE SCALE GENOMIC DNA]</scope>
    <source>
        <strain evidence="2 3">R1DC25</strain>
    </source>
</reference>
<dbReference type="InterPro" id="IPR053745">
    <property type="entry name" value="Viral_Tail_Comp_sf"/>
</dbReference>
<feature type="region of interest" description="Disordered" evidence="1">
    <location>
        <begin position="114"/>
        <end position="133"/>
    </location>
</feature>
<dbReference type="AlphaFoldDB" id="A0A7S8C4Y2"/>
<sequence>MSDPALALQKAVVAAIKALATAAGDNVFDTVPESDPFPRVTVGTGQTVGVYADCYDGSECFHQIDVWSRAVGFPECKAIASAIRDLLNEPSNLTVSGHTLETIEVRSVDYSRDPDGLTSRARMTVRTQSQPSD</sequence>
<dbReference type="Proteomes" id="UP000593594">
    <property type="component" value="Chromosome"/>
</dbReference>
<protein>
    <submittedName>
        <fullName evidence="2">DUF3168 domain-containing protein</fullName>
    </submittedName>
</protein>
<evidence type="ECO:0000256" key="1">
    <source>
        <dbReference type="SAM" id="MobiDB-lite"/>
    </source>
</evidence>
<gene>
    <name evidence="2" type="ORF">HW532_12770</name>
</gene>
<evidence type="ECO:0000313" key="3">
    <source>
        <dbReference type="Proteomes" id="UP000593594"/>
    </source>
</evidence>
<organism evidence="2 3">
    <name type="scientific">Kaustia mangrovi</name>
    <dbReference type="NCBI Taxonomy" id="2593653"/>
    <lineage>
        <taxon>Bacteria</taxon>
        <taxon>Pseudomonadati</taxon>
        <taxon>Pseudomonadota</taxon>
        <taxon>Alphaproteobacteria</taxon>
        <taxon>Hyphomicrobiales</taxon>
        <taxon>Parvibaculaceae</taxon>
        <taxon>Kaustia</taxon>
    </lineage>
</organism>
<dbReference type="KEGG" id="kmn:HW532_12770"/>
<dbReference type="Pfam" id="PF11367">
    <property type="entry name" value="Tail_completion_gp17"/>
    <property type="match status" value="1"/>
</dbReference>
<dbReference type="InterPro" id="IPR021508">
    <property type="entry name" value="Gp17-like"/>
</dbReference>
<dbReference type="EMBL" id="CP058214">
    <property type="protein sequence ID" value="QPC43490.1"/>
    <property type="molecule type" value="Genomic_DNA"/>
</dbReference>